<protein>
    <recommendedName>
        <fullName evidence="3">Lipoprotein</fullName>
    </recommendedName>
</protein>
<dbReference type="Proteomes" id="UP000196355">
    <property type="component" value="Unassembled WGS sequence"/>
</dbReference>
<dbReference type="EMBL" id="MVAG01000084">
    <property type="protein sequence ID" value="OVE59914.1"/>
    <property type="molecule type" value="Genomic_DNA"/>
</dbReference>
<dbReference type="AlphaFoldDB" id="A0A202C8E1"/>
<gene>
    <name evidence="1" type="ORF">B0E34_04780</name>
</gene>
<reference evidence="2" key="1">
    <citation type="submission" date="2017-02" db="EMBL/GenBank/DDBJ databases">
        <authorList>
            <person name="Tetz G."/>
            <person name="Tetz V."/>
        </authorList>
    </citation>
    <scope>NUCLEOTIDE SEQUENCE [LARGE SCALE GENOMIC DNA]</scope>
    <source>
        <strain evidence="2">VT16-26</strain>
    </source>
</reference>
<proteinExistence type="predicted"/>
<accession>A0A202C8E1</accession>
<name>A0A202C8E1_9FLAO</name>
<evidence type="ECO:0008006" key="3">
    <source>
        <dbReference type="Google" id="ProtNLM"/>
    </source>
</evidence>
<keyword evidence="2" id="KW-1185">Reference proteome</keyword>
<evidence type="ECO:0000313" key="1">
    <source>
        <dbReference type="EMBL" id="OVE59914.1"/>
    </source>
</evidence>
<dbReference type="PROSITE" id="PS51257">
    <property type="entry name" value="PROKAR_LIPOPROTEIN"/>
    <property type="match status" value="1"/>
</dbReference>
<dbReference type="RefSeq" id="WP_087707334.1">
    <property type="nucleotide sequence ID" value="NZ_MVAG01000084.1"/>
</dbReference>
<evidence type="ECO:0000313" key="2">
    <source>
        <dbReference type="Proteomes" id="UP000196355"/>
    </source>
</evidence>
<sequence length="97" mass="11535">MKKNILILLFFITVVSCKEKTQEIEKTEIKPKNQIQPKTDLLKENSDAIDEIKFMKVDMANFPISEETSFDTYDESYRENHPDGRVYKKLKKNKYKN</sequence>
<organism evidence="1 2">
    <name type="scientific">Chryseobacterium mucoviscidosis</name>
    <dbReference type="NCBI Taxonomy" id="1945581"/>
    <lineage>
        <taxon>Bacteria</taxon>
        <taxon>Pseudomonadati</taxon>
        <taxon>Bacteroidota</taxon>
        <taxon>Flavobacteriia</taxon>
        <taxon>Flavobacteriales</taxon>
        <taxon>Weeksellaceae</taxon>
        <taxon>Chryseobacterium group</taxon>
        <taxon>Chryseobacterium</taxon>
    </lineage>
</organism>
<comment type="caution">
    <text evidence="1">The sequence shown here is derived from an EMBL/GenBank/DDBJ whole genome shotgun (WGS) entry which is preliminary data.</text>
</comment>